<dbReference type="GO" id="GO:0032511">
    <property type="term" value="P:late endosome to vacuole transport via multivesicular body sorting pathway"/>
    <property type="evidence" value="ECO:0007669"/>
    <property type="project" value="InterPro"/>
</dbReference>
<dbReference type="EnsemblProtists" id="EOD24894">
    <property type="protein sequence ID" value="EOD24894"/>
    <property type="gene ID" value="EMIHUDRAFT_238182"/>
</dbReference>
<dbReference type="Proteomes" id="UP000013827">
    <property type="component" value="Unassembled WGS sequence"/>
</dbReference>
<accession>A0A0D3JN09</accession>
<protein>
    <recommendedName>
        <fullName evidence="3">Vta1/callose synthase N-terminal domain-containing protein</fullName>
    </recommendedName>
</protein>
<dbReference type="InterPro" id="IPR044538">
    <property type="entry name" value="Vta1-like"/>
</dbReference>
<dbReference type="RefSeq" id="XP_005791069.1">
    <property type="nucleotide sequence ID" value="XM_005791012.1"/>
</dbReference>
<dbReference type="STRING" id="2903.R1EVM1"/>
<name>A0A0D3JN09_EMIH1</name>
<feature type="domain" description="Vta1/callose synthase N-terminal" evidence="3">
    <location>
        <begin position="14"/>
        <end position="151"/>
    </location>
</feature>
<dbReference type="Pfam" id="PF04652">
    <property type="entry name" value="Vta1"/>
    <property type="match status" value="1"/>
</dbReference>
<comment type="subcellular location">
    <subcellularLocation>
        <location evidence="1">Endomembrane system</location>
    </subcellularLocation>
</comment>
<dbReference type="InterPro" id="IPR039431">
    <property type="entry name" value="Vta1/CALS_N"/>
</dbReference>
<reference evidence="4" key="2">
    <citation type="submission" date="2024-10" db="UniProtKB">
        <authorList>
            <consortium name="EnsemblProtists"/>
        </authorList>
    </citation>
    <scope>IDENTIFICATION</scope>
</reference>
<dbReference type="GeneID" id="17283911"/>
<sequence>MASQQPPPALEPMRVYLDRSRELQAAKPIVAHYLRVFAMNIALQLRSRLRPADLVYVSSLMDSLEQERTQLEAQRAAKHPQETIREFAIDLSNRARSADKPEVSIPNPSQRWTIVDAPKVAQAYHASAVVLDSLRQFAPLAPDLAQRQQSAHKRSQQ</sequence>
<dbReference type="GO" id="GO:0005771">
    <property type="term" value="C:multivesicular body"/>
    <property type="evidence" value="ECO:0007669"/>
    <property type="project" value="TreeGrafter"/>
</dbReference>
<dbReference type="InterPro" id="IPR023175">
    <property type="entry name" value="Vta1/CALS_N_sf"/>
</dbReference>
<proteinExistence type="predicted"/>
<dbReference type="EnsemblProtists" id="EOD38640">
    <property type="protein sequence ID" value="EOD38640"/>
    <property type="gene ID" value="EMIHUDRAFT_224433"/>
</dbReference>
<dbReference type="RefSeq" id="XP_005777323.1">
    <property type="nucleotide sequence ID" value="XM_005777266.1"/>
</dbReference>
<dbReference type="PANTHER" id="PTHR46009">
    <property type="entry name" value="VACUOLAR PROTEIN SORTING-ASSOCIATED PROTEIN VTA1 HOMOLOG"/>
    <property type="match status" value="1"/>
</dbReference>
<dbReference type="Gene3D" id="1.25.40.270">
    <property type="entry name" value="Vacuolar protein sorting-associated protein vta1"/>
    <property type="match status" value="1"/>
</dbReference>
<organism evidence="4 5">
    <name type="scientific">Emiliania huxleyi (strain CCMP1516)</name>
    <dbReference type="NCBI Taxonomy" id="280463"/>
    <lineage>
        <taxon>Eukaryota</taxon>
        <taxon>Haptista</taxon>
        <taxon>Haptophyta</taxon>
        <taxon>Prymnesiophyceae</taxon>
        <taxon>Isochrysidales</taxon>
        <taxon>Noelaerhabdaceae</taxon>
        <taxon>Emiliania</taxon>
    </lineage>
</organism>
<reference evidence="5" key="1">
    <citation type="journal article" date="2013" name="Nature">
        <title>Pan genome of the phytoplankton Emiliania underpins its global distribution.</title>
        <authorList>
            <person name="Read B.A."/>
            <person name="Kegel J."/>
            <person name="Klute M.J."/>
            <person name="Kuo A."/>
            <person name="Lefebvre S.C."/>
            <person name="Maumus F."/>
            <person name="Mayer C."/>
            <person name="Miller J."/>
            <person name="Monier A."/>
            <person name="Salamov A."/>
            <person name="Young J."/>
            <person name="Aguilar M."/>
            <person name="Claverie J.M."/>
            <person name="Frickenhaus S."/>
            <person name="Gonzalez K."/>
            <person name="Herman E.K."/>
            <person name="Lin Y.C."/>
            <person name="Napier J."/>
            <person name="Ogata H."/>
            <person name="Sarno A.F."/>
            <person name="Shmutz J."/>
            <person name="Schroeder D."/>
            <person name="de Vargas C."/>
            <person name="Verret F."/>
            <person name="von Dassow P."/>
            <person name="Valentin K."/>
            <person name="Van de Peer Y."/>
            <person name="Wheeler G."/>
            <person name="Dacks J.B."/>
            <person name="Delwiche C.F."/>
            <person name="Dyhrman S.T."/>
            <person name="Glockner G."/>
            <person name="John U."/>
            <person name="Richards T."/>
            <person name="Worden A.Z."/>
            <person name="Zhang X."/>
            <person name="Grigoriev I.V."/>
            <person name="Allen A.E."/>
            <person name="Bidle K."/>
            <person name="Borodovsky M."/>
            <person name="Bowler C."/>
            <person name="Brownlee C."/>
            <person name="Cock J.M."/>
            <person name="Elias M."/>
            <person name="Gladyshev V.N."/>
            <person name="Groth M."/>
            <person name="Guda C."/>
            <person name="Hadaegh A."/>
            <person name="Iglesias-Rodriguez M.D."/>
            <person name="Jenkins J."/>
            <person name="Jones B.M."/>
            <person name="Lawson T."/>
            <person name="Leese F."/>
            <person name="Lindquist E."/>
            <person name="Lobanov A."/>
            <person name="Lomsadze A."/>
            <person name="Malik S.B."/>
            <person name="Marsh M.E."/>
            <person name="Mackinder L."/>
            <person name="Mock T."/>
            <person name="Mueller-Roeber B."/>
            <person name="Pagarete A."/>
            <person name="Parker M."/>
            <person name="Probert I."/>
            <person name="Quesneville H."/>
            <person name="Raines C."/>
            <person name="Rensing S.A."/>
            <person name="Riano-Pachon D.M."/>
            <person name="Richier S."/>
            <person name="Rokitta S."/>
            <person name="Shiraiwa Y."/>
            <person name="Soanes D.M."/>
            <person name="van der Giezen M."/>
            <person name="Wahlund T.M."/>
            <person name="Williams B."/>
            <person name="Wilson W."/>
            <person name="Wolfe G."/>
            <person name="Wurch L.L."/>
        </authorList>
    </citation>
    <scope>NUCLEOTIDE SEQUENCE</scope>
</reference>
<dbReference type="PaxDb" id="2903-EOD24894"/>
<evidence type="ECO:0000256" key="1">
    <source>
        <dbReference type="ARBA" id="ARBA00004308"/>
    </source>
</evidence>
<dbReference type="AlphaFoldDB" id="A0A0D3JN09"/>
<dbReference type="KEGG" id="ehx:EMIHUDRAFT_224433"/>
<evidence type="ECO:0000259" key="3">
    <source>
        <dbReference type="Pfam" id="PF04652"/>
    </source>
</evidence>
<keyword evidence="2" id="KW-0472">Membrane</keyword>
<dbReference type="GeneID" id="17270439"/>
<evidence type="ECO:0000313" key="4">
    <source>
        <dbReference type="EnsemblProtists" id="EOD24894"/>
    </source>
</evidence>
<dbReference type="HOGENOM" id="CLU_1681202_0_0_1"/>
<keyword evidence="5" id="KW-1185">Reference proteome</keyword>
<dbReference type="PANTHER" id="PTHR46009:SF1">
    <property type="entry name" value="VACUOLAR PROTEIN SORTING-ASSOCIATED PROTEIN VTA1 HOMOLOG"/>
    <property type="match status" value="1"/>
</dbReference>
<evidence type="ECO:0000256" key="2">
    <source>
        <dbReference type="ARBA" id="ARBA00023136"/>
    </source>
</evidence>
<evidence type="ECO:0000313" key="5">
    <source>
        <dbReference type="Proteomes" id="UP000013827"/>
    </source>
</evidence>
<dbReference type="KEGG" id="ehx:EMIHUDRAFT_238182"/>